<gene>
    <name evidence="1" type="primary">IL12A</name>
    <name evidence="2" type="ORF">KOW79_005913</name>
</gene>
<protein>
    <recommendedName>
        <fullName evidence="1">Interleukin-12 subunit alpha</fullName>
        <shortName evidence="1">IL-12A</shortName>
    </recommendedName>
</protein>
<dbReference type="OrthoDB" id="9893660at2759"/>
<keyword evidence="1" id="KW-0964">Secreted</keyword>
<feature type="signal peptide" evidence="1">
    <location>
        <begin position="1"/>
        <end position="27"/>
    </location>
</feature>
<dbReference type="InterPro" id="IPR009079">
    <property type="entry name" value="4_helix_cytokine-like_core"/>
</dbReference>
<dbReference type="Pfam" id="PF03039">
    <property type="entry name" value="IL12"/>
    <property type="match status" value="1"/>
</dbReference>
<dbReference type="GO" id="GO:0008083">
    <property type="term" value="F:growth factor activity"/>
    <property type="evidence" value="ECO:0007669"/>
    <property type="project" value="UniProtKB-KW"/>
</dbReference>
<keyword evidence="1" id="KW-1015">Disulfide bond</keyword>
<dbReference type="Proteomes" id="UP000824219">
    <property type="component" value="Linkage Group LG07"/>
</dbReference>
<dbReference type="InterPro" id="IPR004281">
    <property type="entry name" value="IL-12_alpha"/>
</dbReference>
<dbReference type="GO" id="GO:0005125">
    <property type="term" value="F:cytokine activity"/>
    <property type="evidence" value="ECO:0007669"/>
    <property type="project" value="UniProtKB-KW"/>
</dbReference>
<comment type="subunit">
    <text evidence="1">Heterodimer with IL12B; disulfide-linked. The heterodimer is known as interleukin IL-12.</text>
</comment>
<dbReference type="GO" id="GO:0005143">
    <property type="term" value="F:interleukin-12 receptor binding"/>
    <property type="evidence" value="ECO:0007669"/>
    <property type="project" value="InterPro"/>
</dbReference>
<comment type="caution">
    <text evidence="2">The sequence shown here is derived from an EMBL/GenBank/DDBJ whole genome shotgun (WGS) entry which is preliminary data.</text>
</comment>
<comment type="similarity">
    <text evidence="1">Belongs to the IL-6 superfamily.</text>
</comment>
<dbReference type="EMBL" id="JAHKSW010000007">
    <property type="protein sequence ID" value="KAG7329691.1"/>
    <property type="molecule type" value="Genomic_DNA"/>
</dbReference>
<keyword evidence="1" id="KW-0202">Cytokine</keyword>
<evidence type="ECO:0000313" key="3">
    <source>
        <dbReference type="Proteomes" id="UP000824219"/>
    </source>
</evidence>
<reference evidence="2 3" key="1">
    <citation type="submission" date="2021-06" db="EMBL/GenBank/DDBJ databases">
        <title>Chromosome-level genome assembly of the red-tail catfish (Hemibagrus wyckioides).</title>
        <authorList>
            <person name="Shao F."/>
        </authorList>
    </citation>
    <scope>NUCLEOTIDE SEQUENCE [LARGE SCALE GENOMIC DNA]</scope>
    <source>
        <strain evidence="2">EC202008001</strain>
        <tissue evidence="2">Blood</tissue>
    </source>
</reference>
<accession>A0A9D3SM05</accession>
<proteinExistence type="inferred from homology"/>
<evidence type="ECO:0000313" key="2">
    <source>
        <dbReference type="EMBL" id="KAG7329691.1"/>
    </source>
</evidence>
<organism evidence="2 3">
    <name type="scientific">Hemibagrus wyckioides</name>
    <dbReference type="NCBI Taxonomy" id="337641"/>
    <lineage>
        <taxon>Eukaryota</taxon>
        <taxon>Metazoa</taxon>
        <taxon>Chordata</taxon>
        <taxon>Craniata</taxon>
        <taxon>Vertebrata</taxon>
        <taxon>Euteleostomi</taxon>
        <taxon>Actinopterygii</taxon>
        <taxon>Neopterygii</taxon>
        <taxon>Teleostei</taxon>
        <taxon>Ostariophysi</taxon>
        <taxon>Siluriformes</taxon>
        <taxon>Bagridae</taxon>
        <taxon>Hemibagrus</taxon>
    </lineage>
</organism>
<dbReference type="SUPFAM" id="SSF47266">
    <property type="entry name" value="4-helical cytokines"/>
    <property type="match status" value="1"/>
</dbReference>
<name>A0A9D3SM05_9TELE</name>
<dbReference type="Gene3D" id="1.20.1250.10">
    <property type="match status" value="1"/>
</dbReference>
<evidence type="ECO:0000256" key="1">
    <source>
        <dbReference type="RuleBase" id="RU363133"/>
    </source>
</evidence>
<keyword evidence="3" id="KW-1185">Reference proteome</keyword>
<dbReference type="AlphaFoldDB" id="A0A9D3SM05"/>
<comment type="subcellular location">
    <subcellularLocation>
        <location evidence="1">Secreted</location>
    </subcellularLocation>
</comment>
<feature type="chain" id="PRO_5039751124" description="Interleukin-12 subunit alpha" evidence="1">
    <location>
        <begin position="28"/>
        <end position="196"/>
    </location>
</feature>
<dbReference type="GO" id="GO:0005615">
    <property type="term" value="C:extracellular space"/>
    <property type="evidence" value="ECO:0007669"/>
    <property type="project" value="UniProtKB-KW"/>
</dbReference>
<keyword evidence="1" id="KW-0732">Signal</keyword>
<keyword evidence="1" id="KW-0339">Growth factor</keyword>
<sequence length="196" mass="22036">MKRNLRLQPDLLLSLLCAVCAAGPAGARSVPVHFSGGACLDLGRALLRKVTDALEIDQLFRGLNCTEQSAELRTSTRTLSTCTPMNSVCLEGPEFTLEQDECLQSVLEDLWFYWATFKSYSDPDRILEHSVLRNIENLMQSCFAAPLLDSAQVQISVHNKNSFERRLKLCKVLKGFQSRTITINRVFNHLIHSSHI</sequence>
<dbReference type="GO" id="GO:0006955">
    <property type="term" value="P:immune response"/>
    <property type="evidence" value="ECO:0007669"/>
    <property type="project" value="InterPro"/>
</dbReference>